<dbReference type="AlphaFoldDB" id="A0A1Q8VP51"/>
<evidence type="ECO:0000313" key="1">
    <source>
        <dbReference type="EMBL" id="OLO49869.1"/>
    </source>
</evidence>
<name>A0A1Q8VP51_9ACTO</name>
<reference evidence="1 2" key="1">
    <citation type="submission" date="2016-12" db="EMBL/GenBank/DDBJ databases">
        <title>Genomic comparison of strains in the 'Actinomyces naeslundii' group.</title>
        <authorList>
            <person name="Mughal S.R."/>
            <person name="Do T."/>
            <person name="Gilbert S.C."/>
            <person name="Witherden E.A."/>
            <person name="Didelot X."/>
            <person name="Beighton D."/>
        </authorList>
    </citation>
    <scope>NUCLEOTIDE SEQUENCE [LARGE SCALE GENOMIC DNA]</scope>
    <source>
        <strain evidence="1 2">P6N</strain>
    </source>
</reference>
<sequence>MSLTRELNKKQSPFRQLVEGCAPALAIAGGRSPEGKRIAERLGFYELVKSRSLAPLPDGVTDARRHSPTVGMAFDIRTRMMLGEFEPRRSASAMGMDVFNHLLAPLLPNGQHISDVLGDAFLEAERLTRDGDDVDQDYASIVFAWCESIYRAGGRAIRSSLGERLSAARNVDEVYDSIPPLMLEDIARLRIVNQRQIKHWRLRMKHGAFFISNPSFSGDFLVSGADGDWFIDDTLFDCKVKDTITAPWVRKVLMQLLGYLILDLDNDYQAQRIGIWLPRQATVKTWTIEEILGGDASTILAKARMDVESVMERGVGVVA</sequence>
<protein>
    <submittedName>
        <fullName evidence="1">Uncharacterized protein</fullName>
    </submittedName>
</protein>
<dbReference type="Proteomes" id="UP000186394">
    <property type="component" value="Unassembled WGS sequence"/>
</dbReference>
<dbReference type="OrthoDB" id="4001768at2"/>
<gene>
    <name evidence="1" type="ORF">BKH28_05385</name>
</gene>
<accession>A0A1Q8VP51</accession>
<proteinExistence type="predicted"/>
<comment type="caution">
    <text evidence="1">The sequence shown here is derived from an EMBL/GenBank/DDBJ whole genome shotgun (WGS) entry which is preliminary data.</text>
</comment>
<dbReference type="RefSeq" id="WP_075417836.1">
    <property type="nucleotide sequence ID" value="NZ_MSKL01000011.1"/>
</dbReference>
<dbReference type="EMBL" id="MSKL01000011">
    <property type="protein sequence ID" value="OLO49869.1"/>
    <property type="molecule type" value="Genomic_DNA"/>
</dbReference>
<organism evidence="1 2">
    <name type="scientific">Actinomyces oris</name>
    <dbReference type="NCBI Taxonomy" id="544580"/>
    <lineage>
        <taxon>Bacteria</taxon>
        <taxon>Bacillati</taxon>
        <taxon>Actinomycetota</taxon>
        <taxon>Actinomycetes</taxon>
        <taxon>Actinomycetales</taxon>
        <taxon>Actinomycetaceae</taxon>
        <taxon>Actinomyces</taxon>
    </lineage>
</organism>
<evidence type="ECO:0000313" key="2">
    <source>
        <dbReference type="Proteomes" id="UP000186394"/>
    </source>
</evidence>